<dbReference type="GO" id="GO:0006212">
    <property type="term" value="P:uracil catabolic process"/>
    <property type="evidence" value="ECO:0007669"/>
    <property type="project" value="TreeGrafter"/>
</dbReference>
<dbReference type="Gene3D" id="3.50.50.60">
    <property type="entry name" value="FAD/NAD(P)-binding domain"/>
    <property type="match status" value="2"/>
</dbReference>
<evidence type="ECO:0000256" key="6">
    <source>
        <dbReference type="ARBA" id="ARBA00013004"/>
    </source>
</evidence>
<dbReference type="Pfam" id="PF07992">
    <property type="entry name" value="Pyr_redox_2"/>
    <property type="match status" value="1"/>
</dbReference>
<dbReference type="PANTHER" id="PTHR43073:SF2">
    <property type="entry name" value="DIHYDROPYRIMIDINE DEHYDROGENASE [NADP(+)]"/>
    <property type="match status" value="1"/>
</dbReference>
<comment type="cofactor">
    <cofactor evidence="3">
        <name>FAD</name>
        <dbReference type="ChEBI" id="CHEBI:57692"/>
    </cofactor>
</comment>
<dbReference type="FunFam" id="1.10.1060.10:FF:000016">
    <property type="entry name" value="Dihydropyrimidine dehydrogenase [NADP(+)]"/>
    <property type="match status" value="1"/>
</dbReference>
<comment type="similarity">
    <text evidence="5">Belongs to the dihydropyrimidine dehydrogenase family.</text>
</comment>
<keyword evidence="11" id="KW-0677">Repeat</keyword>
<evidence type="ECO:0000256" key="20">
    <source>
        <dbReference type="SAM" id="MobiDB-lite"/>
    </source>
</evidence>
<dbReference type="EnsemblMetazoa" id="XM_001944814.5">
    <property type="protein sequence ID" value="XP_001944849.2"/>
    <property type="gene ID" value="LOC100163680"/>
</dbReference>
<dbReference type="SUPFAM" id="SSF51971">
    <property type="entry name" value="Nucleotide-binding domain"/>
    <property type="match status" value="1"/>
</dbReference>
<organism evidence="22 23">
    <name type="scientific">Acyrthosiphon pisum</name>
    <name type="common">Pea aphid</name>
    <dbReference type="NCBI Taxonomy" id="7029"/>
    <lineage>
        <taxon>Eukaryota</taxon>
        <taxon>Metazoa</taxon>
        <taxon>Ecdysozoa</taxon>
        <taxon>Arthropoda</taxon>
        <taxon>Hexapoda</taxon>
        <taxon>Insecta</taxon>
        <taxon>Pterygota</taxon>
        <taxon>Neoptera</taxon>
        <taxon>Paraneoptera</taxon>
        <taxon>Hemiptera</taxon>
        <taxon>Sternorrhyncha</taxon>
        <taxon>Aphidomorpha</taxon>
        <taxon>Aphidoidea</taxon>
        <taxon>Aphididae</taxon>
        <taxon>Macrosiphini</taxon>
        <taxon>Acyrthosiphon</taxon>
    </lineage>
</organism>
<evidence type="ECO:0000256" key="7">
    <source>
        <dbReference type="ARBA" id="ARBA00022485"/>
    </source>
</evidence>
<evidence type="ECO:0000259" key="21">
    <source>
        <dbReference type="PROSITE" id="PS51379"/>
    </source>
</evidence>
<evidence type="ECO:0000256" key="12">
    <source>
        <dbReference type="ARBA" id="ARBA00022741"/>
    </source>
</evidence>
<reference evidence="22" key="2">
    <citation type="submission" date="2022-06" db="UniProtKB">
        <authorList>
            <consortium name="EnsemblMetazoa"/>
        </authorList>
    </citation>
    <scope>IDENTIFICATION</scope>
</reference>
<keyword evidence="15" id="KW-0560">Oxidoreductase</keyword>
<dbReference type="KEGG" id="api:100163680"/>
<evidence type="ECO:0000256" key="10">
    <source>
        <dbReference type="ARBA" id="ARBA00022723"/>
    </source>
</evidence>
<dbReference type="SUPFAM" id="SSF46548">
    <property type="entry name" value="alpha-helical ferredoxin"/>
    <property type="match status" value="1"/>
</dbReference>
<dbReference type="GeneID" id="100163680"/>
<feature type="compositionally biased region" description="Acidic residues" evidence="20">
    <location>
        <begin position="238"/>
        <end position="247"/>
    </location>
</feature>
<sequence>MATTTTVGYGRAEPNGPYGGRCSVDPPDIEELLRLNPRPLANCQWTTTVANDSGTAAGGKGVGLMAAAGSGLARARAIVKPSAATVMDRHHYKRNSSYSEDTAGVVEGCSSGLWNKWWTDIKPSTLRGGEKAAVREARRCLKCAHAPCQLSCPTSIDVKSFITSIANQNYYGAAKTILSDNPVGLSCGMVCPTSELCAGSCNLAGSDGGPINIGGLQQFCLEVFMDMAVPPSAVSSDSDGDDDEEREDGQLKARGQSRLAPIAVVGAGPAGLTCATYLNRLGYRRVTVYESGAYAGGLSASEIPEYRLPWKAVRWEIDQMVEHGRGGVRLEYGRRLFSSSAEDSKPGDITLKDILDGPDGAQAVFVAIGLPEPQLPADLFRDVDVSSTTATTQHLGVYTSKWLLRQASRYSKRLPDNQGGCGGGGCGGSTGDGGCGSKTATTPLPPDFRGKTVLVLGAGDTAMDCATVALRCGARRVRVVFRRGTPDVRAVPEELEGAMRERCELVPHSQPVRFLFRKLPGGGVDRIRAVQFRRTDVDDLEPLQGSTDDEDHSADDLFVLRADCVVSAFGSRLPKEVAAALAPYAKVDGRTGRVCVDAQTGRCEWWTDNDNKVANEKQEPRAPPPVWCGGDASCATGSAADPSQTTVESANDGKTAAYHIHQYLQELYGYRNQNHQPSVSRPMLPGFRTAIDDVDLSVRMCGLRFMNPFGLASAPPTTSAAMIRRAFQAGWAFAVTKTFGLDKDLVTNVSPRIVGLGGHGVGVGSAASGIGPGTLGAGDSDVARNAFLNIELISEKTAAYWLRSIRELKRDFPQHILIASIMCAYIENDWTSLARLACDAGADALELNLSCPHGMGESGMGLACGQDPVLVENISRWVKRVAVRPASDGGTPTAVPVFVKITPNVTDVVAVARAAVRLGGADGVTAVNTVSALGPLDVTGNGGRPWPGVGRTTAETPRTTYGGMSGTAVRPMGLRAVSALSRALGPDATAGGDGGPPVQIMATGGVDSAAATLQYLYCGAKVVQVCSAVQNQDFTIVQDYITGLKALLYMTGRGGEEQQVEQRRPTAALVKDSIDLSDDYDIVSTTAVVADKNGGKPMFGPYLKNKRCEQASGAAADMVDAIQGKKSNGVDRKPVITVSAPKGTNDGLVPATVSTPVELAVGRALKAVGAYKSLDRRAQVVALVNEDSCINCGKCYMACNDSGYQAITMDPKSHAVHVQPDSCTGCTLCLTVCPIPGCISMVEKTVPHVVNRGLGLRQLVSTYACPNDGDYIGQQCCSEEQDDRGSPAVATQGRSGL</sequence>
<dbReference type="GO" id="GO:0051539">
    <property type="term" value="F:4 iron, 4 sulfur cluster binding"/>
    <property type="evidence" value="ECO:0007669"/>
    <property type="project" value="UniProtKB-KW"/>
</dbReference>
<dbReference type="InterPro" id="IPR009051">
    <property type="entry name" value="Helical_ferredxn"/>
</dbReference>
<dbReference type="GO" id="GO:0006210">
    <property type="term" value="P:thymine catabolic process"/>
    <property type="evidence" value="ECO:0007669"/>
    <property type="project" value="TreeGrafter"/>
</dbReference>
<evidence type="ECO:0000256" key="18">
    <source>
        <dbReference type="ARBA" id="ARBA00030119"/>
    </source>
</evidence>
<dbReference type="InterPro" id="IPR036188">
    <property type="entry name" value="FAD/NAD-bd_sf"/>
</dbReference>
<evidence type="ECO:0000256" key="9">
    <source>
        <dbReference type="ARBA" id="ARBA00022643"/>
    </source>
</evidence>
<keyword evidence="13" id="KW-0274">FAD</keyword>
<dbReference type="Gene3D" id="3.30.70.20">
    <property type="match status" value="1"/>
</dbReference>
<keyword evidence="9" id="KW-0288">FMN</keyword>
<reference evidence="23" key="1">
    <citation type="submission" date="2010-06" db="EMBL/GenBank/DDBJ databases">
        <authorList>
            <person name="Jiang H."/>
            <person name="Abraham K."/>
            <person name="Ali S."/>
            <person name="Alsbrooks S.L."/>
            <person name="Anim B.N."/>
            <person name="Anosike U.S."/>
            <person name="Attaway T."/>
            <person name="Bandaranaike D.P."/>
            <person name="Battles P.K."/>
            <person name="Bell S.N."/>
            <person name="Bell A.V."/>
            <person name="Beltran B."/>
            <person name="Bickham C."/>
            <person name="Bustamante Y."/>
            <person name="Caleb T."/>
            <person name="Canada A."/>
            <person name="Cardenas V."/>
            <person name="Carter K."/>
            <person name="Chacko J."/>
            <person name="Chandrabose M.N."/>
            <person name="Chavez D."/>
            <person name="Chavez A."/>
            <person name="Chen L."/>
            <person name="Chu H.-S."/>
            <person name="Claassen K.J."/>
            <person name="Cockrell R."/>
            <person name="Collins M."/>
            <person name="Cooper J.A."/>
            <person name="Cree A."/>
            <person name="Curry S.M."/>
            <person name="Da Y."/>
            <person name="Dao M.D."/>
            <person name="Das B."/>
            <person name="Davila M.-L."/>
            <person name="Davy-Carroll L."/>
            <person name="Denson S."/>
            <person name="Dinh H."/>
            <person name="Ebong V.E."/>
            <person name="Edwards J.R."/>
            <person name="Egan A."/>
            <person name="El-Daye J."/>
            <person name="Escobedo L."/>
            <person name="Fernandez S."/>
            <person name="Fernando P.R."/>
            <person name="Flagg N."/>
            <person name="Forbes L.D."/>
            <person name="Fowler R.G."/>
            <person name="Fu Q."/>
            <person name="Gabisi R.A."/>
            <person name="Ganer J."/>
            <person name="Garbino Pronczuk A."/>
            <person name="Garcia R.M."/>
            <person name="Garner T."/>
            <person name="Garrett T.E."/>
            <person name="Gonzalez D.A."/>
            <person name="Hamid H."/>
            <person name="Hawkins E.S."/>
            <person name="Hirani K."/>
            <person name="Hogues M.E."/>
            <person name="Hollins B."/>
            <person name="Hsiao C.-H."/>
            <person name="Jabil R."/>
            <person name="James M.L."/>
            <person name="Jhangiani S.N."/>
            <person name="Johnson B."/>
            <person name="Johnson Q."/>
            <person name="Joshi V."/>
            <person name="Kalu J.B."/>
            <person name="Kam C."/>
            <person name="Kashfia A."/>
            <person name="Keebler J."/>
            <person name="Kisamo H."/>
            <person name="Kovar C.L."/>
            <person name="Lago L.A."/>
            <person name="Lai C.-Y."/>
            <person name="Laidlaw J."/>
            <person name="Lara F."/>
            <person name="Le T.-K."/>
            <person name="Lee S.L."/>
            <person name="Legall F.H."/>
            <person name="Lemon S.J."/>
            <person name="Lewis L.R."/>
            <person name="Li B."/>
            <person name="Liu Y."/>
            <person name="Liu Y.-S."/>
            <person name="Lopez J."/>
            <person name="Lozado R.J."/>
            <person name="Lu J."/>
            <person name="Madu R.C."/>
            <person name="Maheshwari M."/>
            <person name="Maheshwari R."/>
            <person name="Malloy K."/>
            <person name="Martinez E."/>
            <person name="Mathew T."/>
            <person name="Mercado I.C."/>
            <person name="Mercado C."/>
            <person name="Meyer B."/>
            <person name="Montgomery K."/>
            <person name="Morgan M.B."/>
            <person name="Munidasa M."/>
            <person name="Nazareth L.V."/>
            <person name="Nelson J."/>
            <person name="Ng B.M."/>
            <person name="Nguyen N.B."/>
            <person name="Nguyen P.Q."/>
            <person name="Nguyen T."/>
            <person name="Obregon M."/>
            <person name="Okwuonu G.O."/>
            <person name="Onwere C.G."/>
            <person name="Orozco G."/>
            <person name="Parra A."/>
            <person name="Patel S."/>
            <person name="Patil S."/>
            <person name="Perez A."/>
            <person name="Perez Y."/>
            <person name="Pham C."/>
            <person name="Primus E.L."/>
            <person name="Pu L.-L."/>
            <person name="Puazo M."/>
            <person name="Qin X."/>
            <person name="Quiroz J.B."/>
            <person name="Reese J."/>
            <person name="Richards S."/>
            <person name="Rives C.M."/>
            <person name="Robberts R."/>
            <person name="Ruiz S.J."/>
            <person name="Ruiz M.J."/>
            <person name="Santibanez J."/>
            <person name="Schneider B.W."/>
            <person name="Sisson I."/>
            <person name="Smith M."/>
            <person name="Sodergren E."/>
            <person name="Song X.-Z."/>
            <person name="Song B.B."/>
            <person name="Summersgill H."/>
            <person name="Thelus R."/>
            <person name="Thornton R.D."/>
            <person name="Trejos Z.Y."/>
            <person name="Usmani K."/>
            <person name="Vattathil S."/>
            <person name="Villasana D."/>
            <person name="Walker D.L."/>
            <person name="Wang S."/>
            <person name="Wang K."/>
            <person name="White C.S."/>
            <person name="Williams A.C."/>
            <person name="Williamson J."/>
            <person name="Wilson K."/>
            <person name="Woghiren I.O."/>
            <person name="Woodworth J.R."/>
            <person name="Worley K.C."/>
            <person name="Wright R.A."/>
            <person name="Wu W."/>
            <person name="Young L."/>
            <person name="Zhang L."/>
            <person name="Zhang J."/>
            <person name="Zhu Y."/>
            <person name="Muzny D.M."/>
            <person name="Weinstock G."/>
            <person name="Gibbs R.A."/>
        </authorList>
    </citation>
    <scope>NUCLEOTIDE SEQUENCE [LARGE SCALE GENOMIC DNA]</scope>
    <source>
        <strain evidence="23">LSR1</strain>
    </source>
</reference>
<evidence type="ECO:0000256" key="2">
    <source>
        <dbReference type="ARBA" id="ARBA00001966"/>
    </source>
</evidence>
<protein>
    <recommendedName>
        <fullName evidence="6">dihydropyrimidine dehydrogenase (NADP(+))</fullName>
        <ecNumber evidence="6">1.3.1.2</ecNumber>
    </recommendedName>
    <alternativeName>
        <fullName evidence="19">Dihydrothymine dehydrogenase</fullName>
    </alternativeName>
    <alternativeName>
        <fullName evidence="18">Dihydrouracil dehydrogenase</fullName>
    </alternativeName>
</protein>
<evidence type="ECO:0000256" key="4">
    <source>
        <dbReference type="ARBA" id="ARBA00004668"/>
    </source>
</evidence>
<comment type="pathway">
    <text evidence="4">Amino-acid biosynthesis; beta-alanine biosynthesis.</text>
</comment>
<dbReference type="Pfam" id="PF14691">
    <property type="entry name" value="Fer4_20"/>
    <property type="match status" value="1"/>
</dbReference>
<dbReference type="RefSeq" id="XP_001944849.2">
    <property type="nucleotide sequence ID" value="XM_001944814.4"/>
</dbReference>
<dbReference type="InterPro" id="IPR013785">
    <property type="entry name" value="Aldolase_TIM"/>
</dbReference>
<evidence type="ECO:0000256" key="17">
    <source>
        <dbReference type="ARBA" id="ARBA00023014"/>
    </source>
</evidence>
<dbReference type="Proteomes" id="UP000007819">
    <property type="component" value="Chromosome X"/>
</dbReference>
<evidence type="ECO:0000256" key="3">
    <source>
        <dbReference type="ARBA" id="ARBA00001974"/>
    </source>
</evidence>
<dbReference type="InterPro" id="IPR023753">
    <property type="entry name" value="FAD/NAD-binding_dom"/>
</dbReference>
<dbReference type="PROSITE" id="PS51379">
    <property type="entry name" value="4FE4S_FER_2"/>
    <property type="match status" value="2"/>
</dbReference>
<keyword evidence="14" id="KW-0521">NADP</keyword>
<evidence type="ECO:0000256" key="5">
    <source>
        <dbReference type="ARBA" id="ARBA00010804"/>
    </source>
</evidence>
<dbReference type="InterPro" id="IPR005720">
    <property type="entry name" value="Dihydroorotate_DH_cat"/>
</dbReference>
<dbReference type="PANTHER" id="PTHR43073">
    <property type="entry name" value="DIHYDROPYRIMIDINE DEHYDROGENASE [NADP(+)]"/>
    <property type="match status" value="1"/>
</dbReference>
<comment type="cofactor">
    <cofactor evidence="1">
        <name>FMN</name>
        <dbReference type="ChEBI" id="CHEBI:58210"/>
    </cofactor>
</comment>
<keyword evidence="10" id="KW-0479">Metal-binding</keyword>
<dbReference type="CTD" id="31858"/>
<keyword evidence="8" id="KW-0285">Flavoprotein</keyword>
<dbReference type="SUPFAM" id="SSF54862">
    <property type="entry name" value="4Fe-4S ferredoxins"/>
    <property type="match status" value="1"/>
</dbReference>
<dbReference type="SUPFAM" id="SSF51395">
    <property type="entry name" value="FMN-linked oxidoreductases"/>
    <property type="match status" value="1"/>
</dbReference>
<name>A0A8R1W3E4_ACYPI</name>
<dbReference type="FunFam" id="3.30.70.20:FF:000023">
    <property type="entry name" value="Dihydropyrimidine dehydrogenase [NADP(+)]"/>
    <property type="match status" value="1"/>
</dbReference>
<dbReference type="PROSITE" id="PS00198">
    <property type="entry name" value="4FE4S_FER_1"/>
    <property type="match status" value="1"/>
</dbReference>
<dbReference type="GO" id="GO:0002058">
    <property type="term" value="F:uracil binding"/>
    <property type="evidence" value="ECO:0007669"/>
    <property type="project" value="TreeGrafter"/>
</dbReference>
<dbReference type="GO" id="GO:0046872">
    <property type="term" value="F:metal ion binding"/>
    <property type="evidence" value="ECO:0007669"/>
    <property type="project" value="UniProtKB-KW"/>
</dbReference>
<dbReference type="PRINTS" id="PR00419">
    <property type="entry name" value="ADXRDTASE"/>
</dbReference>
<feature type="region of interest" description="Disordered" evidence="20">
    <location>
        <begin position="941"/>
        <end position="965"/>
    </location>
</feature>
<proteinExistence type="inferred from homology"/>
<dbReference type="InterPro" id="IPR017896">
    <property type="entry name" value="4Fe4S_Fe-S-bd"/>
</dbReference>
<evidence type="ECO:0000256" key="13">
    <source>
        <dbReference type="ARBA" id="ARBA00022827"/>
    </source>
</evidence>
<dbReference type="Gene3D" id="3.20.20.70">
    <property type="entry name" value="Aldolase class I"/>
    <property type="match status" value="1"/>
</dbReference>
<dbReference type="InterPro" id="IPR017900">
    <property type="entry name" value="4Fe4S_Fe_S_CS"/>
</dbReference>
<dbReference type="FunFam" id="3.20.20.70:FF:000027">
    <property type="entry name" value="Dihydropyrimidine dehydrogenase [NADP(+)]"/>
    <property type="match status" value="1"/>
</dbReference>
<evidence type="ECO:0000256" key="19">
    <source>
        <dbReference type="ARBA" id="ARBA00032722"/>
    </source>
</evidence>
<keyword evidence="23" id="KW-1185">Reference proteome</keyword>
<dbReference type="InterPro" id="IPR028261">
    <property type="entry name" value="DPD_II"/>
</dbReference>
<evidence type="ECO:0000256" key="8">
    <source>
        <dbReference type="ARBA" id="ARBA00022630"/>
    </source>
</evidence>
<evidence type="ECO:0000256" key="1">
    <source>
        <dbReference type="ARBA" id="ARBA00001917"/>
    </source>
</evidence>
<accession>A0A8R1W3E4</accession>
<evidence type="ECO:0000313" key="23">
    <source>
        <dbReference type="Proteomes" id="UP000007819"/>
    </source>
</evidence>
<dbReference type="CDD" id="cd02940">
    <property type="entry name" value="DHPD_FMN"/>
    <property type="match status" value="1"/>
</dbReference>
<dbReference type="GO" id="GO:0050661">
    <property type="term" value="F:NADP binding"/>
    <property type="evidence" value="ECO:0007669"/>
    <property type="project" value="TreeGrafter"/>
</dbReference>
<dbReference type="GO" id="GO:0017113">
    <property type="term" value="F:dihydropyrimidine dehydrogenase (NADP+) activity"/>
    <property type="evidence" value="ECO:0007669"/>
    <property type="project" value="UniProtKB-EC"/>
</dbReference>
<dbReference type="EC" id="1.3.1.2" evidence="6"/>
<keyword evidence="17" id="KW-0411">Iron-sulfur</keyword>
<dbReference type="GO" id="GO:0005829">
    <property type="term" value="C:cytosol"/>
    <property type="evidence" value="ECO:0007669"/>
    <property type="project" value="TreeGrafter"/>
</dbReference>
<feature type="region of interest" description="Disordered" evidence="20">
    <location>
        <begin position="232"/>
        <end position="253"/>
    </location>
</feature>
<feature type="region of interest" description="Disordered" evidence="20">
    <location>
        <begin position="1"/>
        <end position="21"/>
    </location>
</feature>
<dbReference type="Gene3D" id="1.10.1060.10">
    <property type="entry name" value="Alpha-helical ferredoxin"/>
    <property type="match status" value="1"/>
</dbReference>
<keyword evidence="12" id="KW-0547">Nucleotide-binding</keyword>
<evidence type="ECO:0000256" key="15">
    <source>
        <dbReference type="ARBA" id="ARBA00023002"/>
    </source>
</evidence>
<keyword evidence="7" id="KW-0004">4Fe-4S</keyword>
<evidence type="ECO:0000256" key="11">
    <source>
        <dbReference type="ARBA" id="ARBA00022737"/>
    </source>
</evidence>
<evidence type="ECO:0000256" key="14">
    <source>
        <dbReference type="ARBA" id="ARBA00022857"/>
    </source>
</evidence>
<feature type="domain" description="4Fe-4S ferredoxin-type" evidence="21">
    <location>
        <begin position="1214"/>
        <end position="1244"/>
    </location>
</feature>
<dbReference type="OrthoDB" id="4327079at2759"/>
<dbReference type="Pfam" id="PF14697">
    <property type="entry name" value="Fer4_21"/>
    <property type="match status" value="1"/>
</dbReference>
<feature type="domain" description="4Fe-4S ferredoxin-type" evidence="21">
    <location>
        <begin position="1180"/>
        <end position="1212"/>
    </location>
</feature>
<evidence type="ECO:0000256" key="16">
    <source>
        <dbReference type="ARBA" id="ARBA00023004"/>
    </source>
</evidence>
<dbReference type="Pfam" id="PF01180">
    <property type="entry name" value="DHO_dh"/>
    <property type="match status" value="1"/>
</dbReference>
<comment type="cofactor">
    <cofactor evidence="2">
        <name>[4Fe-4S] cluster</name>
        <dbReference type="ChEBI" id="CHEBI:49883"/>
    </cofactor>
</comment>
<keyword evidence="16" id="KW-0408">Iron</keyword>
<evidence type="ECO:0000313" key="22">
    <source>
        <dbReference type="EnsemblMetazoa" id="XP_001944849.2"/>
    </source>
</evidence>